<keyword evidence="2" id="KW-1185">Reference proteome</keyword>
<comment type="caution">
    <text evidence="1">The sequence shown here is derived from an EMBL/GenBank/DDBJ whole genome shotgun (WGS) entry which is preliminary data.</text>
</comment>
<dbReference type="Proteomes" id="UP000619788">
    <property type="component" value="Unassembled WGS sequence"/>
</dbReference>
<evidence type="ECO:0000313" key="2">
    <source>
        <dbReference type="Proteomes" id="UP000619788"/>
    </source>
</evidence>
<evidence type="ECO:0000313" key="1">
    <source>
        <dbReference type="EMBL" id="GIH96333.1"/>
    </source>
</evidence>
<name>A0A8J3WNS4_9ACTN</name>
<proteinExistence type="predicted"/>
<reference evidence="1 2" key="1">
    <citation type="submission" date="2021-01" db="EMBL/GenBank/DDBJ databases">
        <title>Whole genome shotgun sequence of Planobispora siamensis NBRC 107568.</title>
        <authorList>
            <person name="Komaki H."/>
            <person name="Tamura T."/>
        </authorList>
    </citation>
    <scope>NUCLEOTIDE SEQUENCE [LARGE SCALE GENOMIC DNA]</scope>
    <source>
        <strain evidence="1 2">NBRC 107568</strain>
    </source>
</reference>
<dbReference type="EMBL" id="BOOJ01000064">
    <property type="protein sequence ID" value="GIH96333.1"/>
    <property type="molecule type" value="Genomic_DNA"/>
</dbReference>
<accession>A0A8J3WNS4</accession>
<sequence length="136" mass="15168">MWPWLVQMGGYTRAGWYSYDWSDNAGRPSADRIVPELQDLKVGDVMPTSPDGHGFVMERIDPPHALVMVVRDPSATTGCSIALHDLGGTTRLIFRIRVQTPRTVRGAVYLALMEAGDFVMMRRRLLAIKARAEAIP</sequence>
<evidence type="ECO:0008006" key="3">
    <source>
        <dbReference type="Google" id="ProtNLM"/>
    </source>
</evidence>
<organism evidence="1 2">
    <name type="scientific">Planobispora siamensis</name>
    <dbReference type="NCBI Taxonomy" id="936338"/>
    <lineage>
        <taxon>Bacteria</taxon>
        <taxon>Bacillati</taxon>
        <taxon>Actinomycetota</taxon>
        <taxon>Actinomycetes</taxon>
        <taxon>Streptosporangiales</taxon>
        <taxon>Streptosporangiaceae</taxon>
        <taxon>Planobispora</taxon>
    </lineage>
</organism>
<gene>
    <name evidence="1" type="ORF">Psi01_69630</name>
</gene>
<dbReference type="AlphaFoldDB" id="A0A8J3WNS4"/>
<protein>
    <recommendedName>
        <fullName evidence="3">Polyketide cyclase / dehydrase and lipid transport</fullName>
    </recommendedName>
</protein>